<reference evidence="2 3" key="1">
    <citation type="journal article" date="2023" name="Elife">
        <title>Identification of key yeast species and microbe-microbe interactions impacting larval growth of Drosophila in the wild.</title>
        <authorList>
            <person name="Mure A."/>
            <person name="Sugiura Y."/>
            <person name="Maeda R."/>
            <person name="Honda K."/>
            <person name="Sakurai N."/>
            <person name="Takahashi Y."/>
            <person name="Watada M."/>
            <person name="Katoh T."/>
            <person name="Gotoh A."/>
            <person name="Gotoh Y."/>
            <person name="Taniguchi I."/>
            <person name="Nakamura K."/>
            <person name="Hayashi T."/>
            <person name="Katayama T."/>
            <person name="Uemura T."/>
            <person name="Hattori Y."/>
        </authorList>
    </citation>
    <scope>NUCLEOTIDE SEQUENCE [LARGE SCALE GENOMIC DNA]</scope>
    <source>
        <strain evidence="2 3">KH-74</strain>
    </source>
</reference>
<gene>
    <name evidence="2" type="ORF">DAKH74_019150</name>
</gene>
<feature type="coiled-coil region" evidence="1">
    <location>
        <begin position="53"/>
        <end position="80"/>
    </location>
</feature>
<evidence type="ECO:0000313" key="3">
    <source>
        <dbReference type="Proteomes" id="UP001377567"/>
    </source>
</evidence>
<dbReference type="EMBL" id="BTGD01000005">
    <property type="protein sequence ID" value="GMM55299.1"/>
    <property type="molecule type" value="Genomic_DNA"/>
</dbReference>
<sequence>MDEHISHSKYFILEQNDDNSIDVAFRSLHLGEPRDQENTVPEGNEDLVRIMFYSRTQNSLRDAARELNALLEQVMEYRDAPPSLTVTQTYLPGTMVQLMQSRERAKRLYRNALDINFRDLVEWNYLEKLSNELQEELCRTDEFLALYSGRGAYH</sequence>
<organism evidence="2 3">
    <name type="scientific">Maudiozyma humilis</name>
    <name type="common">Sour dough yeast</name>
    <name type="synonym">Kazachstania humilis</name>
    <dbReference type="NCBI Taxonomy" id="51915"/>
    <lineage>
        <taxon>Eukaryota</taxon>
        <taxon>Fungi</taxon>
        <taxon>Dikarya</taxon>
        <taxon>Ascomycota</taxon>
        <taxon>Saccharomycotina</taxon>
        <taxon>Saccharomycetes</taxon>
        <taxon>Saccharomycetales</taxon>
        <taxon>Saccharomycetaceae</taxon>
        <taxon>Maudiozyma</taxon>
    </lineage>
</organism>
<keyword evidence="1" id="KW-0175">Coiled coil</keyword>
<dbReference type="Proteomes" id="UP001377567">
    <property type="component" value="Unassembled WGS sequence"/>
</dbReference>
<evidence type="ECO:0000313" key="2">
    <source>
        <dbReference type="EMBL" id="GMM55299.1"/>
    </source>
</evidence>
<name>A0AAV5RUS1_MAUHU</name>
<protein>
    <submittedName>
        <fullName evidence="2">Gpg1 protein</fullName>
    </submittedName>
</protein>
<accession>A0AAV5RUS1</accession>
<proteinExistence type="predicted"/>
<evidence type="ECO:0000256" key="1">
    <source>
        <dbReference type="SAM" id="Coils"/>
    </source>
</evidence>
<comment type="caution">
    <text evidence="2">The sequence shown here is derived from an EMBL/GenBank/DDBJ whole genome shotgun (WGS) entry which is preliminary data.</text>
</comment>
<keyword evidence="3" id="KW-1185">Reference proteome</keyword>
<dbReference type="AlphaFoldDB" id="A0AAV5RUS1"/>